<dbReference type="Proteomes" id="UP001161405">
    <property type="component" value="Unassembled WGS sequence"/>
</dbReference>
<organism evidence="3 4">
    <name type="scientific">Maritalea porphyrae</name>
    <dbReference type="NCBI Taxonomy" id="880732"/>
    <lineage>
        <taxon>Bacteria</taxon>
        <taxon>Pseudomonadati</taxon>
        <taxon>Pseudomonadota</taxon>
        <taxon>Alphaproteobacteria</taxon>
        <taxon>Hyphomicrobiales</taxon>
        <taxon>Devosiaceae</taxon>
        <taxon>Maritalea</taxon>
    </lineage>
</organism>
<dbReference type="Pfam" id="PF00561">
    <property type="entry name" value="Abhydrolase_1"/>
    <property type="match status" value="1"/>
</dbReference>
<evidence type="ECO:0000313" key="3">
    <source>
        <dbReference type="EMBL" id="GLQ15960.1"/>
    </source>
</evidence>
<evidence type="ECO:0000313" key="4">
    <source>
        <dbReference type="Proteomes" id="UP001161405"/>
    </source>
</evidence>
<dbReference type="PANTHER" id="PTHR43433:SF5">
    <property type="entry name" value="AB HYDROLASE-1 DOMAIN-CONTAINING PROTEIN"/>
    <property type="match status" value="1"/>
</dbReference>
<dbReference type="EMBL" id="BSNI01000001">
    <property type="protein sequence ID" value="GLQ15960.1"/>
    <property type="molecule type" value="Genomic_DNA"/>
</dbReference>
<evidence type="ECO:0000259" key="2">
    <source>
        <dbReference type="Pfam" id="PF12146"/>
    </source>
</evidence>
<feature type="domain" description="AB hydrolase-1" evidence="1">
    <location>
        <begin position="18"/>
        <end position="118"/>
    </location>
</feature>
<dbReference type="InterPro" id="IPR050471">
    <property type="entry name" value="AB_hydrolase"/>
</dbReference>
<dbReference type="RefSeq" id="WP_284361142.1">
    <property type="nucleotide sequence ID" value="NZ_BSNI01000001.1"/>
</dbReference>
<gene>
    <name evidence="3" type="ORF">GCM10007879_02090</name>
</gene>
<dbReference type="Pfam" id="PF12146">
    <property type="entry name" value="Hydrolase_4"/>
    <property type="match status" value="1"/>
</dbReference>
<dbReference type="PRINTS" id="PR00111">
    <property type="entry name" value="ABHYDROLASE"/>
</dbReference>
<dbReference type="PANTHER" id="PTHR43433">
    <property type="entry name" value="HYDROLASE, ALPHA/BETA FOLD FAMILY PROTEIN"/>
    <property type="match status" value="1"/>
</dbReference>
<accession>A0ABQ5UL07</accession>
<sequence>MDINSPEAFKLDGSKQGILLIHGFTGTPQSVKWLGKRLHELTGATVHAPRLAGHGETPEELAKTGFRDWLASAENALHDLRKEHQKITVAGLSLGGTIALNIAIRFPEEIRNVVTINASTGLYSSYQMLAIFDDKPKAYHDGIGSDIKDPSIREICYDKIPCRALKERYILASATGQMLELMSKPILIFQSREDHVVSPQNGKRIANSVASETVMLKLLENSYHVATLDHDKEFMAQEISSFIKLDLI</sequence>
<keyword evidence="4" id="KW-1185">Reference proteome</keyword>
<dbReference type="Gene3D" id="3.40.50.1820">
    <property type="entry name" value="alpha/beta hydrolase"/>
    <property type="match status" value="1"/>
</dbReference>
<dbReference type="InterPro" id="IPR029058">
    <property type="entry name" value="AB_hydrolase_fold"/>
</dbReference>
<comment type="caution">
    <text evidence="3">The sequence shown here is derived from an EMBL/GenBank/DDBJ whole genome shotgun (WGS) entry which is preliminary data.</text>
</comment>
<protein>
    <submittedName>
        <fullName evidence="3">Esterase</fullName>
    </submittedName>
</protein>
<reference evidence="3" key="1">
    <citation type="journal article" date="2014" name="Int. J. Syst. Evol. Microbiol.">
        <title>Complete genome of a new Firmicutes species belonging to the dominant human colonic microbiota ('Ruminococcus bicirculans') reveals two chromosomes and a selective capacity to utilize plant glucans.</title>
        <authorList>
            <consortium name="NISC Comparative Sequencing Program"/>
            <person name="Wegmann U."/>
            <person name="Louis P."/>
            <person name="Goesmann A."/>
            <person name="Henrissat B."/>
            <person name="Duncan S.H."/>
            <person name="Flint H.J."/>
        </authorList>
    </citation>
    <scope>NUCLEOTIDE SEQUENCE</scope>
    <source>
        <strain evidence="3">NBRC 107169</strain>
    </source>
</reference>
<name>A0ABQ5UL07_9HYPH</name>
<dbReference type="PIRSF" id="PIRSF017388">
    <property type="entry name" value="Esterase_lipase"/>
    <property type="match status" value="1"/>
</dbReference>
<reference evidence="3" key="2">
    <citation type="submission" date="2023-01" db="EMBL/GenBank/DDBJ databases">
        <title>Draft genome sequence of Maritalea porphyrae strain NBRC 107169.</title>
        <authorList>
            <person name="Sun Q."/>
            <person name="Mori K."/>
        </authorList>
    </citation>
    <scope>NUCLEOTIDE SEQUENCE</scope>
    <source>
        <strain evidence="3">NBRC 107169</strain>
    </source>
</reference>
<proteinExistence type="predicted"/>
<dbReference type="InterPro" id="IPR022742">
    <property type="entry name" value="Hydrolase_4"/>
</dbReference>
<dbReference type="InterPro" id="IPR000073">
    <property type="entry name" value="AB_hydrolase_1"/>
</dbReference>
<dbReference type="InterPro" id="IPR012354">
    <property type="entry name" value="Esterase_lipase"/>
</dbReference>
<dbReference type="SUPFAM" id="SSF53474">
    <property type="entry name" value="alpha/beta-Hydrolases"/>
    <property type="match status" value="1"/>
</dbReference>
<evidence type="ECO:0000259" key="1">
    <source>
        <dbReference type="Pfam" id="PF00561"/>
    </source>
</evidence>
<feature type="domain" description="Serine aminopeptidase S33" evidence="2">
    <location>
        <begin position="156"/>
        <end position="229"/>
    </location>
</feature>